<evidence type="ECO:0000313" key="2">
    <source>
        <dbReference type="Proteomes" id="UP000030745"/>
    </source>
</evidence>
<dbReference type="KEGG" id="spar:SPRG_10643"/>
<protein>
    <submittedName>
        <fullName evidence="1">Uncharacterized protein</fullName>
    </submittedName>
</protein>
<accession>A0A067C0E1</accession>
<organism evidence="1 2">
    <name type="scientific">Saprolegnia parasitica (strain CBS 223.65)</name>
    <dbReference type="NCBI Taxonomy" id="695850"/>
    <lineage>
        <taxon>Eukaryota</taxon>
        <taxon>Sar</taxon>
        <taxon>Stramenopiles</taxon>
        <taxon>Oomycota</taxon>
        <taxon>Saprolegniomycetes</taxon>
        <taxon>Saprolegniales</taxon>
        <taxon>Saprolegniaceae</taxon>
        <taxon>Saprolegnia</taxon>
    </lineage>
</organism>
<evidence type="ECO:0000313" key="1">
    <source>
        <dbReference type="EMBL" id="KDO24214.1"/>
    </source>
</evidence>
<keyword evidence="2" id="KW-1185">Reference proteome</keyword>
<dbReference type="AlphaFoldDB" id="A0A067C0E1"/>
<dbReference type="RefSeq" id="XP_012205158.1">
    <property type="nucleotide sequence ID" value="XM_012349768.1"/>
</dbReference>
<feature type="non-terminal residue" evidence="1">
    <location>
        <position position="68"/>
    </location>
</feature>
<dbReference type="GeneID" id="24132743"/>
<name>A0A067C0E1_SAPPC</name>
<dbReference type="EMBL" id="KK583245">
    <property type="protein sequence ID" value="KDO24214.1"/>
    <property type="molecule type" value="Genomic_DNA"/>
</dbReference>
<dbReference type="Proteomes" id="UP000030745">
    <property type="component" value="Unassembled WGS sequence"/>
</dbReference>
<proteinExistence type="predicted"/>
<reference evidence="1 2" key="1">
    <citation type="journal article" date="2013" name="PLoS Genet.">
        <title>Distinctive expansion of potential virulence genes in the genome of the oomycete fish pathogen Saprolegnia parasitica.</title>
        <authorList>
            <person name="Jiang R.H."/>
            <person name="de Bruijn I."/>
            <person name="Haas B.J."/>
            <person name="Belmonte R."/>
            <person name="Lobach L."/>
            <person name="Christie J."/>
            <person name="van den Ackerveken G."/>
            <person name="Bottin A."/>
            <person name="Bulone V."/>
            <person name="Diaz-Moreno S.M."/>
            <person name="Dumas B."/>
            <person name="Fan L."/>
            <person name="Gaulin E."/>
            <person name="Govers F."/>
            <person name="Grenville-Briggs L.J."/>
            <person name="Horner N.R."/>
            <person name="Levin J.Z."/>
            <person name="Mammella M."/>
            <person name="Meijer H.J."/>
            <person name="Morris P."/>
            <person name="Nusbaum C."/>
            <person name="Oome S."/>
            <person name="Phillips A.J."/>
            <person name="van Rooyen D."/>
            <person name="Rzeszutek E."/>
            <person name="Saraiva M."/>
            <person name="Secombes C.J."/>
            <person name="Seidl M.F."/>
            <person name="Snel B."/>
            <person name="Stassen J.H."/>
            <person name="Sykes S."/>
            <person name="Tripathy S."/>
            <person name="van den Berg H."/>
            <person name="Vega-Arreguin J.C."/>
            <person name="Wawra S."/>
            <person name="Young S.K."/>
            <person name="Zeng Q."/>
            <person name="Dieguez-Uribeondo J."/>
            <person name="Russ C."/>
            <person name="Tyler B.M."/>
            <person name="van West P."/>
        </authorList>
    </citation>
    <scope>NUCLEOTIDE SEQUENCE [LARGE SCALE GENOMIC DNA]</scope>
    <source>
        <strain evidence="1 2">CBS 223.65</strain>
    </source>
</reference>
<sequence length="68" mass="7453">MLQRSTSYANPELPTYLASLLRNLPDDGVDATLRLLECILVGGTASFETFLATRANLYGQASRSKCEE</sequence>
<dbReference type="OrthoDB" id="15304at2759"/>
<dbReference type="VEuPathDB" id="FungiDB:SPRG_10643"/>
<gene>
    <name evidence="1" type="ORF">SPRG_10643</name>
</gene>